<dbReference type="GO" id="GO:0036335">
    <property type="term" value="P:intestinal stem cell homeostasis"/>
    <property type="evidence" value="ECO:0007669"/>
    <property type="project" value="EnsemblMetazoa"/>
</dbReference>
<dbReference type="PhylomeDB" id="B4JXR5"/>
<keyword evidence="1" id="KW-0175">Coiled coil</keyword>
<proteinExistence type="predicted"/>
<dbReference type="GO" id="GO:0042060">
    <property type="term" value="P:wound healing"/>
    <property type="evidence" value="ECO:0007669"/>
    <property type="project" value="EnsemblMetazoa"/>
</dbReference>
<accession>B4JXR5</accession>
<sequence>MRQQRRRQFGMDKVRTSEIERTTTVGPPTASSNNTKTANTTKTTTTTTTEAKPQLPRSARSRPQTAAALLMLAALMCAVSGGIAAPAPAPAPAQLPATLGDPLASTSVVIHPTVNRTRLQKRHYNGGSIKARFYSELKRTELYWSNACGGNWTGPASDTSVLRPHNRCAQHKKLLRQLQKKARSELNELRTNNKQRQQVNSLKAQVTSSNQAIDISKYRMWSVHSSKYEFLPRLNTTEHQLALRRVHNDLQFYVAAFSYLRHAQLHWDYENIQKQSVLSSELQRLRASARSVLCLVEEAINGTSRLYAPIRKNQRQKMAAPERIKTVPLHLMEKRLHQFQTPLVALHRLAVLVANNESAAQPTKPFELDALFLKYHYMKYLKHITQLLAKQRKRNCTSRPGAVAPRPKLQKKQRPSA</sequence>
<dbReference type="HOGENOM" id="CLU_049378_0_0_1"/>
<dbReference type="FunCoup" id="B4JXR5">
    <property type="interactions" value="89"/>
</dbReference>
<feature type="compositionally biased region" description="Basic residues" evidence="2">
    <location>
        <begin position="408"/>
        <end position="417"/>
    </location>
</feature>
<dbReference type="GO" id="GO:0035171">
    <property type="term" value="P:lamellocyte differentiation"/>
    <property type="evidence" value="ECO:0007669"/>
    <property type="project" value="EnsemblMetazoa"/>
</dbReference>
<evidence type="ECO:0000256" key="3">
    <source>
        <dbReference type="SAM" id="Phobius"/>
    </source>
</evidence>
<name>B4JXR5_DROGR</name>
<dbReference type="Proteomes" id="UP000001070">
    <property type="component" value="Unassembled WGS sequence"/>
</dbReference>
<feature type="transmembrane region" description="Helical" evidence="3">
    <location>
        <begin position="66"/>
        <end position="85"/>
    </location>
</feature>
<evidence type="ECO:0000313" key="4">
    <source>
        <dbReference type="EMBL" id="EDV95164.1"/>
    </source>
</evidence>
<dbReference type="GO" id="GO:0008284">
    <property type="term" value="P:positive regulation of cell population proliferation"/>
    <property type="evidence" value="ECO:0007669"/>
    <property type="project" value="EnsemblMetazoa"/>
</dbReference>
<dbReference type="GO" id="GO:0048477">
    <property type="term" value="P:oogenesis"/>
    <property type="evidence" value="ECO:0007669"/>
    <property type="project" value="EnsemblMetazoa"/>
</dbReference>
<dbReference type="OMA" id="HVHRDLQ"/>
<dbReference type="GO" id="GO:0005125">
    <property type="term" value="F:cytokine activity"/>
    <property type="evidence" value="ECO:0007669"/>
    <property type="project" value="EnsemblMetazoa"/>
</dbReference>
<dbReference type="InterPro" id="IPR031901">
    <property type="entry name" value="Unpaired"/>
</dbReference>
<dbReference type="GO" id="GO:0001700">
    <property type="term" value="P:embryonic development via the syncytial blastoderm"/>
    <property type="evidence" value="ECO:0007669"/>
    <property type="project" value="InterPro"/>
</dbReference>
<gene>
    <name evidence="4" type="primary">Dgri\GH17723</name>
    <name evidence="4" type="ORF">Dgri_GH17723</name>
</gene>
<dbReference type="GO" id="GO:0005615">
    <property type="term" value="C:extracellular space"/>
    <property type="evidence" value="ECO:0007669"/>
    <property type="project" value="EnsemblMetazoa"/>
</dbReference>
<evidence type="ECO:0000313" key="5">
    <source>
        <dbReference type="Proteomes" id="UP000001070"/>
    </source>
</evidence>
<reference evidence="4 5" key="1">
    <citation type="journal article" date="2007" name="Nature">
        <title>Evolution of genes and genomes on the Drosophila phylogeny.</title>
        <authorList>
            <consortium name="Drosophila 12 Genomes Consortium"/>
            <person name="Clark A.G."/>
            <person name="Eisen M.B."/>
            <person name="Smith D.R."/>
            <person name="Bergman C.M."/>
            <person name="Oliver B."/>
            <person name="Markow T.A."/>
            <person name="Kaufman T.C."/>
            <person name="Kellis M."/>
            <person name="Gelbart W."/>
            <person name="Iyer V.N."/>
            <person name="Pollard D.A."/>
            <person name="Sackton T.B."/>
            <person name="Larracuente A.M."/>
            <person name="Singh N.D."/>
            <person name="Abad J.P."/>
            <person name="Abt D.N."/>
            <person name="Adryan B."/>
            <person name="Aguade M."/>
            <person name="Akashi H."/>
            <person name="Anderson W.W."/>
            <person name="Aquadro C.F."/>
            <person name="Ardell D.H."/>
            <person name="Arguello R."/>
            <person name="Artieri C.G."/>
            <person name="Barbash D.A."/>
            <person name="Barker D."/>
            <person name="Barsanti P."/>
            <person name="Batterham P."/>
            <person name="Batzoglou S."/>
            <person name="Begun D."/>
            <person name="Bhutkar A."/>
            <person name="Blanco E."/>
            <person name="Bosak S.A."/>
            <person name="Bradley R.K."/>
            <person name="Brand A.D."/>
            <person name="Brent M.R."/>
            <person name="Brooks A.N."/>
            <person name="Brown R.H."/>
            <person name="Butlin R.K."/>
            <person name="Caggese C."/>
            <person name="Calvi B.R."/>
            <person name="Bernardo de Carvalho A."/>
            <person name="Caspi A."/>
            <person name="Castrezana S."/>
            <person name="Celniker S.E."/>
            <person name="Chang J.L."/>
            <person name="Chapple C."/>
            <person name="Chatterji S."/>
            <person name="Chinwalla A."/>
            <person name="Civetta A."/>
            <person name="Clifton S.W."/>
            <person name="Comeron J.M."/>
            <person name="Costello J.C."/>
            <person name="Coyne J.A."/>
            <person name="Daub J."/>
            <person name="David R.G."/>
            <person name="Delcher A.L."/>
            <person name="Delehaunty K."/>
            <person name="Do C.B."/>
            <person name="Ebling H."/>
            <person name="Edwards K."/>
            <person name="Eickbush T."/>
            <person name="Evans J.D."/>
            <person name="Filipski A."/>
            <person name="Findeiss S."/>
            <person name="Freyhult E."/>
            <person name="Fulton L."/>
            <person name="Fulton R."/>
            <person name="Garcia A.C."/>
            <person name="Gardiner A."/>
            <person name="Garfield D.A."/>
            <person name="Garvin B.E."/>
            <person name="Gibson G."/>
            <person name="Gilbert D."/>
            <person name="Gnerre S."/>
            <person name="Godfrey J."/>
            <person name="Good R."/>
            <person name="Gotea V."/>
            <person name="Gravely B."/>
            <person name="Greenberg A.J."/>
            <person name="Griffiths-Jones S."/>
            <person name="Gross S."/>
            <person name="Guigo R."/>
            <person name="Gustafson E.A."/>
            <person name="Haerty W."/>
            <person name="Hahn M.W."/>
            <person name="Halligan D.L."/>
            <person name="Halpern A.L."/>
            <person name="Halter G.M."/>
            <person name="Han M.V."/>
            <person name="Heger A."/>
            <person name="Hillier L."/>
            <person name="Hinrichs A.S."/>
            <person name="Holmes I."/>
            <person name="Hoskins R.A."/>
            <person name="Hubisz M.J."/>
            <person name="Hultmark D."/>
            <person name="Huntley M.A."/>
            <person name="Jaffe D.B."/>
            <person name="Jagadeeshan S."/>
            <person name="Jeck W.R."/>
            <person name="Johnson J."/>
            <person name="Jones C.D."/>
            <person name="Jordan W.C."/>
            <person name="Karpen G.H."/>
            <person name="Kataoka E."/>
            <person name="Keightley P.D."/>
            <person name="Kheradpour P."/>
            <person name="Kirkness E.F."/>
            <person name="Koerich L.B."/>
            <person name="Kristiansen K."/>
            <person name="Kudrna D."/>
            <person name="Kulathinal R.J."/>
            <person name="Kumar S."/>
            <person name="Kwok R."/>
            <person name="Lander E."/>
            <person name="Langley C.H."/>
            <person name="Lapoint R."/>
            <person name="Lazzaro B.P."/>
            <person name="Lee S.J."/>
            <person name="Levesque L."/>
            <person name="Li R."/>
            <person name="Lin C.F."/>
            <person name="Lin M.F."/>
            <person name="Lindblad-Toh K."/>
            <person name="Llopart A."/>
            <person name="Long M."/>
            <person name="Low L."/>
            <person name="Lozovsky E."/>
            <person name="Lu J."/>
            <person name="Luo M."/>
            <person name="Machado C.A."/>
            <person name="Makalowski W."/>
            <person name="Marzo M."/>
            <person name="Matsuda M."/>
            <person name="Matzkin L."/>
            <person name="McAllister B."/>
            <person name="McBride C.S."/>
            <person name="McKernan B."/>
            <person name="McKernan K."/>
            <person name="Mendez-Lago M."/>
            <person name="Minx P."/>
            <person name="Mollenhauer M.U."/>
            <person name="Montooth K."/>
            <person name="Mount S.M."/>
            <person name="Mu X."/>
            <person name="Myers E."/>
            <person name="Negre B."/>
            <person name="Newfeld S."/>
            <person name="Nielsen R."/>
            <person name="Noor M.A."/>
            <person name="O'Grady P."/>
            <person name="Pachter L."/>
            <person name="Papaceit M."/>
            <person name="Parisi M.J."/>
            <person name="Parisi M."/>
            <person name="Parts L."/>
            <person name="Pedersen J.S."/>
            <person name="Pesole G."/>
            <person name="Phillippy A.M."/>
            <person name="Ponting C.P."/>
            <person name="Pop M."/>
            <person name="Porcelli D."/>
            <person name="Powell J.R."/>
            <person name="Prohaska S."/>
            <person name="Pruitt K."/>
            <person name="Puig M."/>
            <person name="Quesneville H."/>
            <person name="Ram K.R."/>
            <person name="Rand D."/>
            <person name="Rasmussen M.D."/>
            <person name="Reed L.K."/>
            <person name="Reenan R."/>
            <person name="Reily A."/>
            <person name="Remington K.A."/>
            <person name="Rieger T.T."/>
            <person name="Ritchie M.G."/>
            <person name="Robin C."/>
            <person name="Rogers Y.H."/>
            <person name="Rohde C."/>
            <person name="Rozas J."/>
            <person name="Rubenfield M.J."/>
            <person name="Ruiz A."/>
            <person name="Russo S."/>
            <person name="Salzberg S.L."/>
            <person name="Sanchez-Gracia A."/>
            <person name="Saranga D.J."/>
            <person name="Sato H."/>
            <person name="Schaeffer S.W."/>
            <person name="Schatz M.C."/>
            <person name="Schlenke T."/>
            <person name="Schwartz R."/>
            <person name="Segarra C."/>
            <person name="Singh R.S."/>
            <person name="Sirot L."/>
            <person name="Sirota M."/>
            <person name="Sisneros N.B."/>
            <person name="Smith C.D."/>
            <person name="Smith T.F."/>
            <person name="Spieth J."/>
            <person name="Stage D.E."/>
            <person name="Stark A."/>
            <person name="Stephan W."/>
            <person name="Strausberg R.L."/>
            <person name="Strempel S."/>
            <person name="Sturgill D."/>
            <person name="Sutton G."/>
            <person name="Sutton G.G."/>
            <person name="Tao W."/>
            <person name="Teichmann S."/>
            <person name="Tobari Y.N."/>
            <person name="Tomimura Y."/>
            <person name="Tsolas J.M."/>
            <person name="Valente V.L."/>
            <person name="Venter E."/>
            <person name="Venter J.C."/>
            <person name="Vicario S."/>
            <person name="Vieira F.G."/>
            <person name="Vilella A.J."/>
            <person name="Villasante A."/>
            <person name="Walenz B."/>
            <person name="Wang J."/>
            <person name="Wasserman M."/>
            <person name="Watts T."/>
            <person name="Wilson D."/>
            <person name="Wilson R.K."/>
            <person name="Wing R.A."/>
            <person name="Wolfner M.F."/>
            <person name="Wong A."/>
            <person name="Wong G.K."/>
            <person name="Wu C.I."/>
            <person name="Wu G."/>
            <person name="Yamamoto D."/>
            <person name="Yang H.P."/>
            <person name="Yang S.P."/>
            <person name="Yorke J.A."/>
            <person name="Yoshida K."/>
            <person name="Zdobnov E."/>
            <person name="Zhang P."/>
            <person name="Zhang Y."/>
            <person name="Zimin A.V."/>
            <person name="Baldwin J."/>
            <person name="Abdouelleil A."/>
            <person name="Abdulkadir J."/>
            <person name="Abebe A."/>
            <person name="Abera B."/>
            <person name="Abreu J."/>
            <person name="Acer S.C."/>
            <person name="Aftuck L."/>
            <person name="Alexander A."/>
            <person name="An P."/>
            <person name="Anderson E."/>
            <person name="Anderson S."/>
            <person name="Arachi H."/>
            <person name="Azer M."/>
            <person name="Bachantsang P."/>
            <person name="Barry A."/>
            <person name="Bayul T."/>
            <person name="Berlin A."/>
            <person name="Bessette D."/>
            <person name="Bloom T."/>
            <person name="Blye J."/>
            <person name="Boguslavskiy L."/>
            <person name="Bonnet C."/>
            <person name="Boukhgalter B."/>
            <person name="Bourzgui I."/>
            <person name="Brown A."/>
            <person name="Cahill P."/>
            <person name="Channer S."/>
            <person name="Cheshatsang Y."/>
            <person name="Chuda L."/>
            <person name="Citroen M."/>
            <person name="Collymore A."/>
            <person name="Cooke P."/>
            <person name="Costello M."/>
            <person name="D'Aco K."/>
            <person name="Daza R."/>
            <person name="De Haan G."/>
            <person name="DeGray S."/>
            <person name="DeMaso C."/>
            <person name="Dhargay N."/>
            <person name="Dooley K."/>
            <person name="Dooley E."/>
            <person name="Doricent M."/>
            <person name="Dorje P."/>
            <person name="Dorjee K."/>
            <person name="Dupes A."/>
            <person name="Elong R."/>
            <person name="Falk J."/>
            <person name="Farina A."/>
            <person name="Faro S."/>
            <person name="Ferguson D."/>
            <person name="Fisher S."/>
            <person name="Foley C.D."/>
            <person name="Franke A."/>
            <person name="Friedrich D."/>
            <person name="Gadbois L."/>
            <person name="Gearin G."/>
            <person name="Gearin C.R."/>
            <person name="Giannoukos G."/>
            <person name="Goode T."/>
            <person name="Graham J."/>
            <person name="Grandbois E."/>
            <person name="Grewal S."/>
            <person name="Gyaltsen K."/>
            <person name="Hafez N."/>
            <person name="Hagos B."/>
            <person name="Hall J."/>
            <person name="Henson C."/>
            <person name="Hollinger A."/>
            <person name="Honan T."/>
            <person name="Huard M.D."/>
            <person name="Hughes L."/>
            <person name="Hurhula B."/>
            <person name="Husby M.E."/>
            <person name="Kamat A."/>
            <person name="Kanga B."/>
            <person name="Kashin S."/>
            <person name="Khazanovich D."/>
            <person name="Kisner P."/>
            <person name="Lance K."/>
            <person name="Lara M."/>
            <person name="Lee W."/>
            <person name="Lennon N."/>
            <person name="Letendre F."/>
            <person name="LeVine R."/>
            <person name="Lipovsky A."/>
            <person name="Liu X."/>
            <person name="Liu J."/>
            <person name="Liu S."/>
            <person name="Lokyitsang T."/>
            <person name="Lokyitsang Y."/>
            <person name="Lubonja R."/>
            <person name="Lui A."/>
            <person name="MacDonald P."/>
            <person name="Magnisalis V."/>
            <person name="Maru K."/>
            <person name="Matthews C."/>
            <person name="McCusker W."/>
            <person name="McDonough S."/>
            <person name="Mehta T."/>
            <person name="Meldrim J."/>
            <person name="Meneus L."/>
            <person name="Mihai O."/>
            <person name="Mihalev A."/>
            <person name="Mihova T."/>
            <person name="Mittelman R."/>
            <person name="Mlenga V."/>
            <person name="Montmayeur A."/>
            <person name="Mulrain L."/>
            <person name="Navidi A."/>
            <person name="Naylor J."/>
            <person name="Negash T."/>
            <person name="Nguyen T."/>
            <person name="Nguyen N."/>
            <person name="Nicol R."/>
            <person name="Norbu C."/>
            <person name="Norbu N."/>
            <person name="Novod N."/>
            <person name="O'Neill B."/>
            <person name="Osman S."/>
            <person name="Markiewicz E."/>
            <person name="Oyono O.L."/>
            <person name="Patti C."/>
            <person name="Phunkhang P."/>
            <person name="Pierre F."/>
            <person name="Priest M."/>
            <person name="Raghuraman S."/>
            <person name="Rege F."/>
            <person name="Reyes R."/>
            <person name="Rise C."/>
            <person name="Rogov P."/>
            <person name="Ross K."/>
            <person name="Ryan E."/>
            <person name="Settipalli S."/>
            <person name="Shea T."/>
            <person name="Sherpa N."/>
            <person name="Shi L."/>
            <person name="Shih D."/>
            <person name="Sparrow T."/>
            <person name="Spaulding J."/>
            <person name="Stalker J."/>
            <person name="Stange-Thomann N."/>
            <person name="Stavropoulos S."/>
            <person name="Stone C."/>
            <person name="Strader C."/>
            <person name="Tesfaye S."/>
            <person name="Thomson T."/>
            <person name="Thoulutsang Y."/>
            <person name="Thoulutsang D."/>
            <person name="Topham K."/>
            <person name="Topping I."/>
            <person name="Tsamla T."/>
            <person name="Vassiliev H."/>
            <person name="Vo A."/>
            <person name="Wangchuk T."/>
            <person name="Wangdi T."/>
            <person name="Weiand M."/>
            <person name="Wilkinson J."/>
            <person name="Wilson A."/>
            <person name="Yadav S."/>
            <person name="Young G."/>
            <person name="Yu Q."/>
            <person name="Zembek L."/>
            <person name="Zhong D."/>
            <person name="Zimmer A."/>
            <person name="Zwirko Z."/>
            <person name="Jaffe D.B."/>
            <person name="Alvarez P."/>
            <person name="Brockman W."/>
            <person name="Butler J."/>
            <person name="Chin C."/>
            <person name="Gnerre S."/>
            <person name="Grabherr M."/>
            <person name="Kleber M."/>
            <person name="Mauceli E."/>
            <person name="MacCallum I."/>
        </authorList>
    </citation>
    <scope>NUCLEOTIDE SEQUENCE [LARGE SCALE GENOMIC DNA]</scope>
    <source>
        <strain evidence="5">Tucson 15287-2541.00</strain>
    </source>
</reference>
<evidence type="ECO:0000256" key="1">
    <source>
        <dbReference type="SAM" id="Coils"/>
    </source>
</evidence>
<keyword evidence="3" id="KW-0472">Membrane</keyword>
<feature type="compositionally biased region" description="Low complexity" evidence="2">
    <location>
        <begin position="29"/>
        <end position="49"/>
    </location>
</feature>
<dbReference type="GO" id="GO:0038001">
    <property type="term" value="P:paracrine signaling"/>
    <property type="evidence" value="ECO:0007669"/>
    <property type="project" value="EnsemblMetazoa"/>
</dbReference>
<keyword evidence="3" id="KW-0812">Transmembrane</keyword>
<dbReference type="GO" id="GO:0007259">
    <property type="term" value="P:cell surface receptor signaling pathway via JAK-STAT"/>
    <property type="evidence" value="ECO:0007669"/>
    <property type="project" value="EnsemblMetazoa"/>
</dbReference>
<evidence type="ECO:0000256" key="2">
    <source>
        <dbReference type="SAM" id="MobiDB-lite"/>
    </source>
</evidence>
<feature type="region of interest" description="Disordered" evidence="2">
    <location>
        <begin position="1"/>
        <end position="63"/>
    </location>
</feature>
<dbReference type="InParanoid" id="B4JXR5"/>
<organism evidence="5">
    <name type="scientific">Drosophila grimshawi</name>
    <name type="common">Hawaiian fruit fly</name>
    <name type="synonym">Idiomyia grimshawi</name>
    <dbReference type="NCBI Taxonomy" id="7222"/>
    <lineage>
        <taxon>Eukaryota</taxon>
        <taxon>Metazoa</taxon>
        <taxon>Ecdysozoa</taxon>
        <taxon>Arthropoda</taxon>
        <taxon>Hexapoda</taxon>
        <taxon>Insecta</taxon>
        <taxon>Pterygota</taxon>
        <taxon>Neoptera</taxon>
        <taxon>Endopterygota</taxon>
        <taxon>Diptera</taxon>
        <taxon>Brachycera</taxon>
        <taxon>Muscomorpha</taxon>
        <taxon>Ephydroidea</taxon>
        <taxon>Drosophilidae</taxon>
        <taxon>Drosophila</taxon>
        <taxon>Hawaiian Drosophila</taxon>
    </lineage>
</organism>
<keyword evidence="3" id="KW-1133">Transmembrane helix</keyword>
<feature type="coiled-coil region" evidence="1">
    <location>
        <begin position="168"/>
        <end position="195"/>
    </location>
</feature>
<feature type="compositionally biased region" description="Basic and acidic residues" evidence="2">
    <location>
        <begin position="9"/>
        <end position="21"/>
    </location>
</feature>
<dbReference type="eggNOG" id="ENOG502TA51">
    <property type="taxonomic scope" value="Eukaryota"/>
</dbReference>
<dbReference type="OrthoDB" id="7850443at2759"/>
<dbReference type="STRING" id="7222.B4JXR5"/>
<dbReference type="AlphaFoldDB" id="B4JXR5"/>
<dbReference type="EMBL" id="CH916376">
    <property type="protein sequence ID" value="EDV95164.1"/>
    <property type="molecule type" value="Genomic_DNA"/>
</dbReference>
<dbReference type="GO" id="GO:0060729">
    <property type="term" value="P:intestinal epithelial structure maintenance"/>
    <property type="evidence" value="ECO:0007669"/>
    <property type="project" value="EnsemblMetazoa"/>
</dbReference>
<protein>
    <submittedName>
        <fullName evidence="4">GH17723</fullName>
    </submittedName>
</protein>
<dbReference type="Pfam" id="PF15972">
    <property type="entry name" value="Unpaired"/>
    <property type="match status" value="1"/>
</dbReference>
<feature type="region of interest" description="Disordered" evidence="2">
    <location>
        <begin position="392"/>
        <end position="417"/>
    </location>
</feature>
<keyword evidence="5" id="KW-1185">Reference proteome</keyword>